<sequence>MYRQTARGNSPPTQPFRPNSQRRQASLGTRWESVRVWFGGLSVDWNEEDDWTSCDKSQSTDIDGHILSR</sequence>
<gene>
    <name evidence="2" type="ORF">BLNAU_4004</name>
</gene>
<dbReference type="EMBL" id="JARBJD010000019">
    <property type="protein sequence ID" value="KAK2960917.1"/>
    <property type="molecule type" value="Genomic_DNA"/>
</dbReference>
<organism evidence="2 3">
    <name type="scientific">Blattamonas nauphoetae</name>
    <dbReference type="NCBI Taxonomy" id="2049346"/>
    <lineage>
        <taxon>Eukaryota</taxon>
        <taxon>Metamonada</taxon>
        <taxon>Preaxostyla</taxon>
        <taxon>Oxymonadida</taxon>
        <taxon>Blattamonas</taxon>
    </lineage>
</organism>
<feature type="region of interest" description="Disordered" evidence="1">
    <location>
        <begin position="1"/>
        <end position="27"/>
    </location>
</feature>
<keyword evidence="3" id="KW-1185">Reference proteome</keyword>
<proteinExistence type="predicted"/>
<protein>
    <submittedName>
        <fullName evidence="2">Uncharacterized protein</fullName>
    </submittedName>
</protein>
<evidence type="ECO:0000313" key="3">
    <source>
        <dbReference type="Proteomes" id="UP001281761"/>
    </source>
</evidence>
<dbReference type="Proteomes" id="UP001281761">
    <property type="component" value="Unassembled WGS sequence"/>
</dbReference>
<name>A0ABQ9YAW6_9EUKA</name>
<feature type="region of interest" description="Disordered" evidence="1">
    <location>
        <begin position="49"/>
        <end position="69"/>
    </location>
</feature>
<comment type="caution">
    <text evidence="2">The sequence shown here is derived from an EMBL/GenBank/DDBJ whole genome shotgun (WGS) entry which is preliminary data.</text>
</comment>
<reference evidence="2 3" key="1">
    <citation type="journal article" date="2022" name="bioRxiv">
        <title>Genomics of Preaxostyla Flagellates Illuminates Evolutionary Transitions and the Path Towards Mitochondrial Loss.</title>
        <authorList>
            <person name="Novak L.V.F."/>
            <person name="Treitli S.C."/>
            <person name="Pyrih J."/>
            <person name="Halakuc P."/>
            <person name="Pipaliya S.V."/>
            <person name="Vacek V."/>
            <person name="Brzon O."/>
            <person name="Soukal P."/>
            <person name="Eme L."/>
            <person name="Dacks J.B."/>
            <person name="Karnkowska A."/>
            <person name="Elias M."/>
            <person name="Hampl V."/>
        </authorList>
    </citation>
    <scope>NUCLEOTIDE SEQUENCE [LARGE SCALE GENOMIC DNA]</scope>
    <source>
        <strain evidence="2">NAU3</strain>
        <tissue evidence="2">Gut</tissue>
    </source>
</reference>
<evidence type="ECO:0000313" key="2">
    <source>
        <dbReference type="EMBL" id="KAK2960917.1"/>
    </source>
</evidence>
<evidence type="ECO:0000256" key="1">
    <source>
        <dbReference type="SAM" id="MobiDB-lite"/>
    </source>
</evidence>
<accession>A0ABQ9YAW6</accession>